<dbReference type="SUPFAM" id="SSF56752">
    <property type="entry name" value="D-aminoacid aminotransferase-like PLP-dependent enzymes"/>
    <property type="match status" value="1"/>
</dbReference>
<evidence type="ECO:0000256" key="2">
    <source>
        <dbReference type="ARBA" id="ARBA00004931"/>
    </source>
</evidence>
<comment type="pathway">
    <text evidence="2">Amino-acid biosynthesis; L-valine biosynthesis; L-valine from pyruvate: step 4/4.</text>
</comment>
<dbReference type="InterPro" id="IPR001544">
    <property type="entry name" value="Aminotrans_IV"/>
</dbReference>
<keyword evidence="9" id="KW-0808">Transferase</keyword>
<dbReference type="Gene3D" id="3.30.470.10">
    <property type="match status" value="1"/>
</dbReference>
<dbReference type="InterPro" id="IPR043131">
    <property type="entry name" value="BCAT-like_N"/>
</dbReference>
<comment type="catalytic activity">
    <reaction evidence="6">
        <text>L-valine + 2-oxoglutarate = 3-methyl-2-oxobutanoate + L-glutamate</text>
        <dbReference type="Rhea" id="RHEA:24813"/>
        <dbReference type="ChEBI" id="CHEBI:11851"/>
        <dbReference type="ChEBI" id="CHEBI:16810"/>
        <dbReference type="ChEBI" id="CHEBI:29985"/>
        <dbReference type="ChEBI" id="CHEBI:57762"/>
        <dbReference type="EC" id="2.6.1.42"/>
    </reaction>
</comment>
<evidence type="ECO:0000256" key="3">
    <source>
        <dbReference type="ARBA" id="ARBA00005072"/>
    </source>
</evidence>
<protein>
    <recommendedName>
        <fullName evidence="5">branched-chain-amino-acid transaminase</fullName>
        <ecNumber evidence="5">2.6.1.42</ecNumber>
    </recommendedName>
</protein>
<comment type="catalytic activity">
    <reaction evidence="7">
        <text>L-isoleucine + 2-oxoglutarate = (S)-3-methyl-2-oxopentanoate + L-glutamate</text>
        <dbReference type="Rhea" id="RHEA:24801"/>
        <dbReference type="ChEBI" id="CHEBI:16810"/>
        <dbReference type="ChEBI" id="CHEBI:29985"/>
        <dbReference type="ChEBI" id="CHEBI:35146"/>
        <dbReference type="ChEBI" id="CHEBI:58045"/>
        <dbReference type="EC" id="2.6.1.42"/>
    </reaction>
</comment>
<evidence type="ECO:0000256" key="5">
    <source>
        <dbReference type="ARBA" id="ARBA00013053"/>
    </source>
</evidence>
<dbReference type="EC" id="2.6.1.42" evidence="5"/>
<keyword evidence="9" id="KW-0032">Aminotransferase</keyword>
<dbReference type="EMBL" id="FRCY01000004">
    <property type="protein sequence ID" value="SHM93151.1"/>
    <property type="molecule type" value="Genomic_DNA"/>
</dbReference>
<name>A0A1M7MRK8_9BACT</name>
<sequence>MRHFRLNPEGIYAEDDLGTANRAFLFGDGIFETMVFANGQIRFGKDHQERLMNGFRQLRISADAFPDIHRVEALIRELPEGRKSCRVRWNLYRAGSGKYTPSSPGHEESLMLTEFQPAPKVKKAAYFCTSIHLQNSPWANCKTLNALPYVMANLERQEKGMDEVILMDAWGHVSEAGSSNIFWIKNDIYYTPSLEKNCVAGVARKQILRRIAEVGKSCKTGSFSADHLLDADQVFVSNVSGISYIEEIADRRFSCRPVAEIESIFTLT</sequence>
<dbReference type="RefSeq" id="WP_073094176.1">
    <property type="nucleotide sequence ID" value="NZ_FRCY01000004.1"/>
</dbReference>
<accession>A0A1M7MRK8</accession>
<evidence type="ECO:0000313" key="9">
    <source>
        <dbReference type="EMBL" id="SHM93151.1"/>
    </source>
</evidence>
<dbReference type="GO" id="GO:0004084">
    <property type="term" value="F:branched-chain-amino-acid transaminase activity"/>
    <property type="evidence" value="ECO:0007669"/>
    <property type="project" value="UniProtKB-EC"/>
</dbReference>
<comment type="similarity">
    <text evidence="4">Belongs to the class-IV pyridoxal-phosphate-dependent aminotransferase family.</text>
</comment>
<evidence type="ECO:0000256" key="4">
    <source>
        <dbReference type="ARBA" id="ARBA00009320"/>
    </source>
</evidence>
<reference evidence="9 10" key="1">
    <citation type="submission" date="2016-11" db="EMBL/GenBank/DDBJ databases">
        <authorList>
            <person name="Jaros S."/>
            <person name="Januszkiewicz K."/>
            <person name="Wedrychowicz H."/>
        </authorList>
    </citation>
    <scope>NUCLEOTIDE SEQUENCE [LARGE SCALE GENOMIC DNA]</scope>
    <source>
        <strain evidence="9 10">CGMCC 1.6102</strain>
    </source>
</reference>
<comment type="pathway">
    <text evidence="1">Amino-acid biosynthesis; L-isoleucine biosynthesis; L-isoleucine from 2-oxobutanoate: step 4/4.</text>
</comment>
<evidence type="ECO:0000313" key="10">
    <source>
        <dbReference type="Proteomes" id="UP000184513"/>
    </source>
</evidence>
<dbReference type="GO" id="GO:0046394">
    <property type="term" value="P:carboxylic acid biosynthetic process"/>
    <property type="evidence" value="ECO:0007669"/>
    <property type="project" value="UniProtKB-ARBA"/>
</dbReference>
<dbReference type="InterPro" id="IPR043132">
    <property type="entry name" value="BCAT-like_C"/>
</dbReference>
<dbReference type="Pfam" id="PF01063">
    <property type="entry name" value="Aminotran_4"/>
    <property type="match status" value="1"/>
</dbReference>
<dbReference type="OrthoDB" id="9805628at2"/>
<dbReference type="Proteomes" id="UP000184513">
    <property type="component" value="Unassembled WGS sequence"/>
</dbReference>
<dbReference type="PANTHER" id="PTHR42743:SF11">
    <property type="entry name" value="AMINODEOXYCHORISMATE LYASE"/>
    <property type="match status" value="1"/>
</dbReference>
<evidence type="ECO:0000256" key="1">
    <source>
        <dbReference type="ARBA" id="ARBA00004824"/>
    </source>
</evidence>
<dbReference type="CDD" id="cd00449">
    <property type="entry name" value="PLPDE_IV"/>
    <property type="match status" value="1"/>
</dbReference>
<dbReference type="PANTHER" id="PTHR42743">
    <property type="entry name" value="AMINO-ACID AMINOTRANSFERASE"/>
    <property type="match status" value="1"/>
</dbReference>
<comment type="catalytic activity">
    <reaction evidence="8">
        <text>L-leucine + 2-oxoglutarate = 4-methyl-2-oxopentanoate + L-glutamate</text>
        <dbReference type="Rhea" id="RHEA:18321"/>
        <dbReference type="ChEBI" id="CHEBI:16810"/>
        <dbReference type="ChEBI" id="CHEBI:17865"/>
        <dbReference type="ChEBI" id="CHEBI:29985"/>
        <dbReference type="ChEBI" id="CHEBI:57427"/>
        <dbReference type="EC" id="2.6.1.42"/>
    </reaction>
</comment>
<dbReference type="InterPro" id="IPR050571">
    <property type="entry name" value="Class-IV_PLP-Dep_Aminotrnsfr"/>
</dbReference>
<evidence type="ECO:0000256" key="8">
    <source>
        <dbReference type="ARBA" id="ARBA00049229"/>
    </source>
</evidence>
<keyword evidence="10" id="KW-1185">Reference proteome</keyword>
<evidence type="ECO:0000256" key="6">
    <source>
        <dbReference type="ARBA" id="ARBA00048212"/>
    </source>
</evidence>
<dbReference type="STRING" id="388280.SAMN04488057_104428"/>
<gene>
    <name evidence="9" type="ORF">SAMN04488057_104428</name>
</gene>
<proteinExistence type="inferred from homology"/>
<dbReference type="Gene3D" id="3.20.10.10">
    <property type="entry name" value="D-amino Acid Aminotransferase, subunit A, domain 2"/>
    <property type="match status" value="1"/>
</dbReference>
<organism evidence="9 10">
    <name type="scientific">Cyclobacterium lianum</name>
    <dbReference type="NCBI Taxonomy" id="388280"/>
    <lineage>
        <taxon>Bacteria</taxon>
        <taxon>Pseudomonadati</taxon>
        <taxon>Bacteroidota</taxon>
        <taxon>Cytophagia</taxon>
        <taxon>Cytophagales</taxon>
        <taxon>Cyclobacteriaceae</taxon>
        <taxon>Cyclobacterium</taxon>
    </lineage>
</organism>
<dbReference type="InterPro" id="IPR036038">
    <property type="entry name" value="Aminotransferase-like"/>
</dbReference>
<evidence type="ECO:0000256" key="7">
    <source>
        <dbReference type="ARBA" id="ARBA00048798"/>
    </source>
</evidence>
<dbReference type="AlphaFoldDB" id="A0A1M7MRK8"/>
<comment type="pathway">
    <text evidence="3">Amino-acid biosynthesis; L-leucine biosynthesis; L-leucine from 3-methyl-2-oxobutanoate: step 4/4.</text>
</comment>